<feature type="region of interest" description="Disordered" evidence="5">
    <location>
        <begin position="345"/>
        <end position="397"/>
    </location>
</feature>
<evidence type="ECO:0000313" key="7">
    <source>
        <dbReference type="EMBL" id="ROW14536.1"/>
    </source>
</evidence>
<dbReference type="EMBL" id="LKEB01000013">
    <property type="protein sequence ID" value="ROW14536.1"/>
    <property type="molecule type" value="Genomic_DNA"/>
</dbReference>
<accession>A0A423XEH7</accession>
<dbReference type="InParanoid" id="A0A423XEH7"/>
<dbReference type="GO" id="GO:0005737">
    <property type="term" value="C:cytoplasm"/>
    <property type="evidence" value="ECO:0007669"/>
    <property type="project" value="TreeGrafter"/>
</dbReference>
<dbReference type="InterPro" id="IPR036222">
    <property type="entry name" value="CAP_N_sf"/>
</dbReference>
<dbReference type="Pfam" id="PF01213">
    <property type="entry name" value="CAP_N-CM"/>
    <property type="match status" value="1"/>
</dbReference>
<dbReference type="InterPro" id="IPR006599">
    <property type="entry name" value="CARP_motif"/>
</dbReference>
<dbReference type="FunCoup" id="A0A423XEH7">
    <property type="interactions" value="695"/>
</dbReference>
<feature type="region of interest" description="Disordered" evidence="5">
    <location>
        <begin position="71"/>
        <end position="94"/>
    </location>
</feature>
<feature type="domain" description="C-CAP/cofactor C-like" evidence="6">
    <location>
        <begin position="396"/>
        <end position="531"/>
    </location>
</feature>
<keyword evidence="8" id="KW-1185">Reference proteome</keyword>
<dbReference type="Pfam" id="PF21938">
    <property type="entry name" value="CAP_N"/>
    <property type="match status" value="1"/>
</dbReference>
<feature type="compositionally biased region" description="Pro residues" evidence="5">
    <location>
        <begin position="78"/>
        <end position="92"/>
    </location>
</feature>
<dbReference type="PROSITE" id="PS01088">
    <property type="entry name" value="CAP_1"/>
    <property type="match status" value="1"/>
</dbReference>
<dbReference type="Pfam" id="PF08603">
    <property type="entry name" value="CAP_C"/>
    <property type="match status" value="1"/>
</dbReference>
<dbReference type="GO" id="GO:0019933">
    <property type="term" value="P:cAMP-mediated signaling"/>
    <property type="evidence" value="ECO:0007669"/>
    <property type="project" value="TreeGrafter"/>
</dbReference>
<dbReference type="InterPro" id="IPR053950">
    <property type="entry name" value="CAP_N"/>
</dbReference>
<evidence type="ECO:0000256" key="3">
    <source>
        <dbReference type="ARBA" id="ARBA00072052"/>
    </source>
</evidence>
<reference evidence="7 8" key="1">
    <citation type="submission" date="2015-09" db="EMBL/GenBank/DDBJ databases">
        <title>Host preference determinants of Valsa canker pathogens revealed by comparative genomics.</title>
        <authorList>
            <person name="Yin Z."/>
            <person name="Huang L."/>
        </authorList>
    </citation>
    <scope>NUCLEOTIDE SEQUENCE [LARGE SCALE GENOMIC DNA]</scope>
    <source>
        <strain evidence="7 8">SXYLt</strain>
    </source>
</reference>
<dbReference type="Gene3D" id="2.160.20.70">
    <property type="match status" value="1"/>
</dbReference>
<evidence type="ECO:0000259" key="6">
    <source>
        <dbReference type="PROSITE" id="PS51329"/>
    </source>
</evidence>
<comment type="function">
    <text evidence="2">The N-terminal domain binds to adenylyl cyclase, thereby enabling adenylyl cyclase to be activated by upstream regulatory signals, such as Ras. The C-terminal domain is required for normal cellular morphology and growth control.</text>
</comment>
<dbReference type="InterPro" id="IPR018106">
    <property type="entry name" value="CAP_CS_N"/>
</dbReference>
<dbReference type="SMART" id="SM00673">
    <property type="entry name" value="CARP"/>
    <property type="match status" value="2"/>
</dbReference>
<feature type="region of interest" description="Disordered" evidence="5">
    <location>
        <begin position="287"/>
        <end position="316"/>
    </location>
</feature>
<dbReference type="GO" id="GO:0008179">
    <property type="term" value="F:adenylate cyclase binding"/>
    <property type="evidence" value="ECO:0007669"/>
    <property type="project" value="TreeGrafter"/>
</dbReference>
<dbReference type="PROSITE" id="PS51329">
    <property type="entry name" value="C_CAP_COFACTOR_C"/>
    <property type="match status" value="1"/>
</dbReference>
<dbReference type="STRING" id="1230097.A0A423XEH7"/>
<dbReference type="InterPro" id="IPR013912">
    <property type="entry name" value="Adenylate_cyclase-assoc_CAP_C"/>
</dbReference>
<dbReference type="InterPro" id="IPR017901">
    <property type="entry name" value="C-CAP_CF_C-like"/>
</dbReference>
<dbReference type="PANTHER" id="PTHR10652:SF0">
    <property type="entry name" value="ADENYLYL CYCLASE-ASSOCIATED PROTEIN"/>
    <property type="match status" value="1"/>
</dbReference>
<comment type="similarity">
    <text evidence="1 4">Belongs to the CAP family.</text>
</comment>
<dbReference type="GO" id="GO:0003779">
    <property type="term" value="F:actin binding"/>
    <property type="evidence" value="ECO:0007669"/>
    <property type="project" value="InterPro"/>
</dbReference>
<dbReference type="SUPFAM" id="SSF101278">
    <property type="entry name" value="N-terminal domain of adenylylcyclase associated protein, CAP"/>
    <property type="match status" value="1"/>
</dbReference>
<evidence type="ECO:0000313" key="8">
    <source>
        <dbReference type="Proteomes" id="UP000285146"/>
    </source>
</evidence>
<dbReference type="Gene3D" id="1.25.40.330">
    <property type="entry name" value="Adenylate cyclase-associated CAP, N-terminal domain"/>
    <property type="match status" value="1"/>
</dbReference>
<dbReference type="Proteomes" id="UP000285146">
    <property type="component" value="Unassembled WGS sequence"/>
</dbReference>
<evidence type="ECO:0000256" key="4">
    <source>
        <dbReference type="RuleBase" id="RU000647"/>
    </source>
</evidence>
<dbReference type="OrthoDB" id="77251at2759"/>
<dbReference type="InterPro" id="IPR036223">
    <property type="entry name" value="CAP_C_sf"/>
</dbReference>
<proteinExistence type="inferred from homology"/>
<gene>
    <name evidence="7" type="ORF">VPNG_03111</name>
</gene>
<dbReference type="InterPro" id="IPR013992">
    <property type="entry name" value="Adenylate_cyclase-assoc_CAP_N"/>
</dbReference>
<dbReference type="GO" id="GO:0007015">
    <property type="term" value="P:actin filament organization"/>
    <property type="evidence" value="ECO:0007669"/>
    <property type="project" value="TreeGrafter"/>
</dbReference>
<sequence length="555" mass="59770">MAQVNNMNNLTTLIKRMPSLLVSSDTSLRVTNLLLRLEAATSRLEDIASSTIEIPQAVPALQETLASPIASQAVTPSPDAPAPTPAPVPAEEPLPESIEDFDDFLKTSVANYSKLSAGLGGLIADQAVKVVEGFKEERKFLLITTKAKKPNLSNNHDMEAYQELLGPINKSLMAVVDIKESNRGSAVSNQLSAVADGIMMLAWVTDEAKPHKHVENALGSAQYYGNRVIKDNKDKDQQQVEWINAFQHIFKDLTEYIKQYYPSGIPWNAQGQPFQEAIKSYADIPTLASATPAPPPPAAGGPPPPPPPPGPAPVLQISEDKEVPKAAGGFDAVFSELNKGESVTAGLRKVDRSQMTHKNPTLRAGSTVSGGDESPRGKSPAPGTKPKPESMRAKKPPVKVLEGNKWTIENYDKEANPIEIEAQLSHSVLISKCNNSTIIIKGKANAVTIENTNRLSLVVDTLVSSVDVVKSQNFALQVLGTLPTVMMDQIDGAQVYFSKESTATKIIHSKSANINLNIIDGPDDDYIEVPLPAQMSSYYDPVKKALVDEIVSHAG</sequence>
<comment type="caution">
    <text evidence="7">The sequence shown here is derived from an EMBL/GenBank/DDBJ whole genome shotgun (WGS) entry which is preliminary data.</text>
</comment>
<evidence type="ECO:0000256" key="5">
    <source>
        <dbReference type="SAM" id="MobiDB-lite"/>
    </source>
</evidence>
<protein>
    <recommendedName>
        <fullName evidence="3 4">Adenylyl cyclase-associated protein</fullName>
    </recommendedName>
</protein>
<dbReference type="SUPFAM" id="SSF69340">
    <property type="entry name" value="C-terminal domain of adenylylcyclase associated protein"/>
    <property type="match status" value="1"/>
</dbReference>
<evidence type="ECO:0000256" key="2">
    <source>
        <dbReference type="ARBA" id="ARBA00054756"/>
    </source>
</evidence>
<feature type="compositionally biased region" description="Polar residues" evidence="5">
    <location>
        <begin position="356"/>
        <end position="369"/>
    </location>
</feature>
<evidence type="ECO:0000256" key="1">
    <source>
        <dbReference type="ARBA" id="ARBA00007659"/>
    </source>
</evidence>
<feature type="compositionally biased region" description="Pro residues" evidence="5">
    <location>
        <begin position="292"/>
        <end position="312"/>
    </location>
</feature>
<organism evidence="7 8">
    <name type="scientific">Cytospora leucostoma</name>
    <dbReference type="NCBI Taxonomy" id="1230097"/>
    <lineage>
        <taxon>Eukaryota</taxon>
        <taxon>Fungi</taxon>
        <taxon>Dikarya</taxon>
        <taxon>Ascomycota</taxon>
        <taxon>Pezizomycotina</taxon>
        <taxon>Sordariomycetes</taxon>
        <taxon>Sordariomycetidae</taxon>
        <taxon>Diaporthales</taxon>
        <taxon>Cytosporaceae</taxon>
        <taxon>Cytospora</taxon>
    </lineage>
</organism>
<dbReference type="AlphaFoldDB" id="A0A423XEH7"/>
<dbReference type="InterPro" id="IPR016098">
    <property type="entry name" value="CAP/MinC_C"/>
</dbReference>
<dbReference type="InterPro" id="IPR001837">
    <property type="entry name" value="Adenylate_cyclase-assoc_CAP"/>
</dbReference>
<name>A0A423XEH7_9PEZI</name>
<dbReference type="FunFam" id="1.25.40.330:FF:000001">
    <property type="entry name" value="Adenylyl cyclase-associated protein"/>
    <property type="match status" value="1"/>
</dbReference>
<dbReference type="PANTHER" id="PTHR10652">
    <property type="entry name" value="ADENYLYL CYCLASE-ASSOCIATED PROTEIN"/>
    <property type="match status" value="1"/>
</dbReference>